<feature type="compositionally biased region" description="Low complexity" evidence="1">
    <location>
        <begin position="45"/>
        <end position="55"/>
    </location>
</feature>
<proteinExistence type="predicted"/>
<evidence type="ECO:0000313" key="5">
    <source>
        <dbReference type="Proteomes" id="UP000321484"/>
    </source>
</evidence>
<dbReference type="PANTHER" id="PTHR36933:SF1">
    <property type="entry name" value="SLL0788 PROTEIN"/>
    <property type="match status" value="1"/>
</dbReference>
<evidence type="ECO:0000313" key="4">
    <source>
        <dbReference type="EMBL" id="GEN80261.1"/>
    </source>
</evidence>
<dbReference type="Pfam" id="PF03713">
    <property type="entry name" value="DUF305"/>
    <property type="match status" value="1"/>
</dbReference>
<keyword evidence="2" id="KW-0732">Signal</keyword>
<dbReference type="InterPro" id="IPR012347">
    <property type="entry name" value="Ferritin-like"/>
</dbReference>
<dbReference type="Proteomes" id="UP000321484">
    <property type="component" value="Unassembled WGS sequence"/>
</dbReference>
<dbReference type="AlphaFoldDB" id="A0A511YYI5"/>
<gene>
    <name evidence="4" type="ORF">AFE02nite_19950</name>
</gene>
<keyword evidence="5" id="KW-1185">Reference proteome</keyword>
<dbReference type="PANTHER" id="PTHR36933">
    <property type="entry name" value="SLL0788 PROTEIN"/>
    <property type="match status" value="1"/>
</dbReference>
<feature type="chain" id="PRO_5021833392" evidence="2">
    <location>
        <begin position="28"/>
        <end position="209"/>
    </location>
</feature>
<dbReference type="Gene3D" id="1.20.1260.10">
    <property type="match status" value="1"/>
</dbReference>
<protein>
    <submittedName>
        <fullName evidence="4">DUF305 domain-containing protein</fullName>
    </submittedName>
</protein>
<evidence type="ECO:0000256" key="1">
    <source>
        <dbReference type="SAM" id="MobiDB-lite"/>
    </source>
</evidence>
<dbReference type="InterPro" id="IPR005183">
    <property type="entry name" value="DUF305_CopM-like"/>
</dbReference>
<evidence type="ECO:0000259" key="3">
    <source>
        <dbReference type="Pfam" id="PF03713"/>
    </source>
</evidence>
<reference evidence="4 5" key="1">
    <citation type="submission" date="2019-07" db="EMBL/GenBank/DDBJ databases">
        <title>Whole genome shotgun sequence of Actinotalea fermentans NBRC 105374.</title>
        <authorList>
            <person name="Hosoyama A."/>
            <person name="Uohara A."/>
            <person name="Ohji S."/>
            <person name="Ichikawa N."/>
        </authorList>
    </citation>
    <scope>NUCLEOTIDE SEQUENCE [LARGE SCALE GENOMIC DNA]</scope>
    <source>
        <strain evidence="4 5">NBRC 105374</strain>
    </source>
</reference>
<dbReference type="PROSITE" id="PS51257">
    <property type="entry name" value="PROKAR_LIPOPROTEIN"/>
    <property type="match status" value="1"/>
</dbReference>
<organism evidence="4 5">
    <name type="scientific">Actinotalea fermentans</name>
    <dbReference type="NCBI Taxonomy" id="43671"/>
    <lineage>
        <taxon>Bacteria</taxon>
        <taxon>Bacillati</taxon>
        <taxon>Actinomycetota</taxon>
        <taxon>Actinomycetes</taxon>
        <taxon>Micrococcales</taxon>
        <taxon>Cellulomonadaceae</taxon>
        <taxon>Actinotalea</taxon>
    </lineage>
</organism>
<dbReference type="EMBL" id="BJYK01000006">
    <property type="protein sequence ID" value="GEN80261.1"/>
    <property type="molecule type" value="Genomic_DNA"/>
</dbReference>
<evidence type="ECO:0000256" key="2">
    <source>
        <dbReference type="SAM" id="SignalP"/>
    </source>
</evidence>
<feature type="region of interest" description="Disordered" evidence="1">
    <location>
        <begin position="26"/>
        <end position="55"/>
    </location>
</feature>
<name>A0A511YYI5_9CELL</name>
<feature type="signal peptide" evidence="2">
    <location>
        <begin position="1"/>
        <end position="27"/>
    </location>
</feature>
<feature type="domain" description="DUF305" evidence="3">
    <location>
        <begin position="58"/>
        <end position="206"/>
    </location>
</feature>
<dbReference type="RefSeq" id="WP_034243258.1">
    <property type="nucleotide sequence ID" value="NZ_BJYK01000006.1"/>
</dbReference>
<accession>A0A511YYI5</accession>
<dbReference type="OrthoDB" id="26872at2"/>
<comment type="caution">
    <text evidence="4">The sequence shown here is derived from an EMBL/GenBank/DDBJ whole genome shotgun (WGS) entry which is preliminary data.</text>
</comment>
<sequence>MTTTRRFAAPAAALALALTLAACSADADEAPATPESQATTEDDSAAGADDPAAHNGADTEFAQMMIIHHQGAIEMAELAVEQATTEEVRALGQRIAAAQGPEIDLMSGWLDTWGEEQPDEAEMGGMGHEGMDMDGMDQTAVMAELGGLSGAEFDRRFLELMIEHHKGAIVMAESERGEGENAEATGLAQKIIDDQTAEITEMTNLLNSL</sequence>